<dbReference type="Pfam" id="PF01569">
    <property type="entry name" value="PAP2"/>
    <property type="match status" value="1"/>
</dbReference>
<dbReference type="OrthoDB" id="8907274at2759"/>
<dbReference type="InterPro" id="IPR043216">
    <property type="entry name" value="PAP-like"/>
</dbReference>
<comment type="subcellular location">
    <subcellularLocation>
        <location evidence="1">Membrane</location>
        <topology evidence="1">Multi-pass membrane protein</topology>
    </subcellularLocation>
</comment>
<feature type="domain" description="Phosphatidic acid phosphatase type 2/haloperoxidase" evidence="7">
    <location>
        <begin position="97"/>
        <end position="245"/>
    </location>
</feature>
<dbReference type="GO" id="GO:0006644">
    <property type="term" value="P:phospholipid metabolic process"/>
    <property type="evidence" value="ECO:0007669"/>
    <property type="project" value="InterPro"/>
</dbReference>
<dbReference type="GO" id="GO:0046839">
    <property type="term" value="P:phospholipid dephosphorylation"/>
    <property type="evidence" value="ECO:0007669"/>
    <property type="project" value="TreeGrafter"/>
</dbReference>
<evidence type="ECO:0000313" key="8">
    <source>
        <dbReference type="EMBL" id="GFQ73824.1"/>
    </source>
</evidence>
<dbReference type="SUPFAM" id="SSF48317">
    <property type="entry name" value="Acid phosphatase/Vanadium-dependent haloperoxidase"/>
    <property type="match status" value="1"/>
</dbReference>
<proteinExistence type="inferred from homology"/>
<gene>
    <name evidence="8" type="primary">wun</name>
    <name evidence="8" type="ORF">TNCT_465041</name>
</gene>
<comment type="caution">
    <text evidence="8">The sequence shown here is derived from an EMBL/GenBank/DDBJ whole genome shotgun (WGS) entry which is preliminary data.</text>
</comment>
<reference evidence="8" key="1">
    <citation type="submission" date="2020-07" db="EMBL/GenBank/DDBJ databases">
        <title>Multicomponent nature underlies the extraordinary mechanical properties of spider dragline silk.</title>
        <authorList>
            <person name="Kono N."/>
            <person name="Nakamura H."/>
            <person name="Mori M."/>
            <person name="Yoshida Y."/>
            <person name="Ohtoshi R."/>
            <person name="Malay A.D."/>
            <person name="Moran D.A.P."/>
            <person name="Tomita M."/>
            <person name="Numata K."/>
            <person name="Arakawa K."/>
        </authorList>
    </citation>
    <scope>NUCLEOTIDE SEQUENCE</scope>
</reference>
<keyword evidence="5 6" id="KW-0472">Membrane</keyword>
<feature type="transmembrane region" description="Helical" evidence="6">
    <location>
        <begin position="226"/>
        <end position="249"/>
    </location>
</feature>
<evidence type="ECO:0000256" key="5">
    <source>
        <dbReference type="ARBA" id="ARBA00023136"/>
    </source>
</evidence>
<feature type="transmembrane region" description="Helical" evidence="6">
    <location>
        <begin position="53"/>
        <end position="77"/>
    </location>
</feature>
<dbReference type="EMBL" id="BMAO01021352">
    <property type="protein sequence ID" value="GFQ73824.1"/>
    <property type="molecule type" value="Genomic_DNA"/>
</dbReference>
<dbReference type="Proteomes" id="UP000887116">
    <property type="component" value="Unassembled WGS sequence"/>
</dbReference>
<evidence type="ECO:0000256" key="2">
    <source>
        <dbReference type="ARBA" id="ARBA00008816"/>
    </source>
</evidence>
<organism evidence="8 9">
    <name type="scientific">Trichonephila clavata</name>
    <name type="common">Joro spider</name>
    <name type="synonym">Nephila clavata</name>
    <dbReference type="NCBI Taxonomy" id="2740835"/>
    <lineage>
        <taxon>Eukaryota</taxon>
        <taxon>Metazoa</taxon>
        <taxon>Ecdysozoa</taxon>
        <taxon>Arthropoda</taxon>
        <taxon>Chelicerata</taxon>
        <taxon>Arachnida</taxon>
        <taxon>Araneae</taxon>
        <taxon>Araneomorphae</taxon>
        <taxon>Entelegynae</taxon>
        <taxon>Araneoidea</taxon>
        <taxon>Nephilidae</taxon>
        <taxon>Trichonephila</taxon>
    </lineage>
</organism>
<dbReference type="AlphaFoldDB" id="A0A8X6GU61"/>
<evidence type="ECO:0000259" key="7">
    <source>
        <dbReference type="SMART" id="SM00014"/>
    </source>
</evidence>
<accession>A0A8X6GU61</accession>
<dbReference type="GO" id="GO:0007165">
    <property type="term" value="P:signal transduction"/>
    <property type="evidence" value="ECO:0007669"/>
    <property type="project" value="TreeGrafter"/>
</dbReference>
<evidence type="ECO:0000256" key="4">
    <source>
        <dbReference type="ARBA" id="ARBA00022989"/>
    </source>
</evidence>
<dbReference type="InterPro" id="IPR000326">
    <property type="entry name" value="PAP2/HPO"/>
</dbReference>
<dbReference type="Gene3D" id="1.20.144.10">
    <property type="entry name" value="Phosphatidic acid phosphatase type 2/haloperoxidase"/>
    <property type="match status" value="1"/>
</dbReference>
<sequence length="260" mass="30161">MVQSNYKINRFPFRILSFLFVIYNNSSFATIGKKAGFFCDDESIKKPYHGDSVHVTYLFTVLLGIFPLFIHISEYLFRKEIAKCSPHSTKSQSKLLLNYYYSGFLHVLAVTEVLKVFVSELRPHFYYTCLPDMRNINCSKGFITDFNCTGNGARWLIDRDIYKSFPSGHSALSFYSFIFITIYLYSRRKDAFYNCLNVWWARIVPPLCFLWAIICCVSRILDNRHFWWDVLSGVCIGIVGGFVTIYFTLSKAAHKKSAAD</sequence>
<protein>
    <submittedName>
        <fullName evidence="8">Putative phosphatidate phosphatase</fullName>
    </submittedName>
</protein>
<dbReference type="GO" id="GO:0005886">
    <property type="term" value="C:plasma membrane"/>
    <property type="evidence" value="ECO:0007669"/>
    <property type="project" value="TreeGrafter"/>
</dbReference>
<evidence type="ECO:0000256" key="1">
    <source>
        <dbReference type="ARBA" id="ARBA00004141"/>
    </source>
</evidence>
<evidence type="ECO:0000256" key="6">
    <source>
        <dbReference type="SAM" id="Phobius"/>
    </source>
</evidence>
<evidence type="ECO:0000256" key="3">
    <source>
        <dbReference type="ARBA" id="ARBA00022692"/>
    </source>
</evidence>
<keyword evidence="4 6" id="KW-1133">Transmembrane helix</keyword>
<feature type="transmembrane region" description="Helical" evidence="6">
    <location>
        <begin position="168"/>
        <end position="186"/>
    </location>
</feature>
<comment type="similarity">
    <text evidence="2">Belongs to the PA-phosphatase related phosphoesterase family.</text>
</comment>
<feature type="transmembrane region" description="Helical" evidence="6">
    <location>
        <begin position="198"/>
        <end position="220"/>
    </location>
</feature>
<dbReference type="InterPro" id="IPR036938">
    <property type="entry name" value="PAP2/HPO_sf"/>
</dbReference>
<keyword evidence="3 6" id="KW-0812">Transmembrane</keyword>
<dbReference type="PANTHER" id="PTHR10165:SF103">
    <property type="entry name" value="PHOSPHOLIPID PHOSPHATASE HOMOLOG 1.2 HOMOLOG"/>
    <property type="match status" value="1"/>
</dbReference>
<keyword evidence="9" id="KW-1185">Reference proteome</keyword>
<feature type="transmembrane region" description="Helical" evidence="6">
    <location>
        <begin position="98"/>
        <end position="118"/>
    </location>
</feature>
<dbReference type="SMART" id="SM00014">
    <property type="entry name" value="acidPPc"/>
    <property type="match status" value="1"/>
</dbReference>
<evidence type="ECO:0000313" key="9">
    <source>
        <dbReference type="Proteomes" id="UP000887116"/>
    </source>
</evidence>
<dbReference type="PANTHER" id="PTHR10165">
    <property type="entry name" value="LIPID PHOSPHATE PHOSPHATASE"/>
    <property type="match status" value="1"/>
</dbReference>
<dbReference type="GO" id="GO:0008195">
    <property type="term" value="F:phosphatidate phosphatase activity"/>
    <property type="evidence" value="ECO:0007669"/>
    <property type="project" value="TreeGrafter"/>
</dbReference>
<name>A0A8X6GU61_TRICU</name>